<evidence type="ECO:0000256" key="11">
    <source>
        <dbReference type="HAMAP-Rule" id="MF_00276"/>
    </source>
</evidence>
<reference evidence="12 13" key="1">
    <citation type="submission" date="2015-09" db="EMBL/GenBank/DDBJ databases">
        <authorList>
            <person name="Jackson K.R."/>
            <person name="Lunt B.L."/>
            <person name="Fisher J.N.B."/>
            <person name="Gardner A.V."/>
            <person name="Bailey M.E."/>
            <person name="Deus L.M."/>
            <person name="Earl A.S."/>
            <person name="Gibby P.D."/>
            <person name="Hartmann K.A."/>
            <person name="Liu J.E."/>
            <person name="Manci A.M."/>
            <person name="Nielsen D.A."/>
            <person name="Solomon M.B."/>
            <person name="Breakwell D.P."/>
            <person name="Burnett S.H."/>
            <person name="Grose J.H."/>
        </authorList>
    </citation>
    <scope>NUCLEOTIDE SEQUENCE [LARGE SCALE GENOMIC DNA]</scope>
    <source>
        <strain evidence="12 13">16</strain>
    </source>
</reference>
<evidence type="ECO:0000256" key="10">
    <source>
        <dbReference type="ARBA" id="ARBA00023136"/>
    </source>
</evidence>
<keyword evidence="4 11" id="KW-0812">Transmembrane</keyword>
<keyword evidence="9 11" id="KW-0406">Ion transport</keyword>
<name>A0A0P6VX73_9HYPH</name>
<dbReference type="GO" id="GO:0008556">
    <property type="term" value="F:P-type potassium transmembrane transporter activity"/>
    <property type="evidence" value="ECO:0007669"/>
    <property type="project" value="InterPro"/>
</dbReference>
<keyword evidence="13" id="KW-1185">Reference proteome</keyword>
<dbReference type="PIRSF" id="PIRSF001296">
    <property type="entry name" value="K_ATPase_KdpC"/>
    <property type="match status" value="1"/>
</dbReference>
<keyword evidence="3 11" id="KW-0633">Potassium transport</keyword>
<evidence type="ECO:0000256" key="9">
    <source>
        <dbReference type="ARBA" id="ARBA00023065"/>
    </source>
</evidence>
<evidence type="ECO:0000256" key="3">
    <source>
        <dbReference type="ARBA" id="ARBA00022538"/>
    </source>
</evidence>
<keyword evidence="6 11" id="KW-0067">ATP-binding</keyword>
<dbReference type="RefSeq" id="WP_054362111.1">
    <property type="nucleotide sequence ID" value="NZ_LJYW01000001.1"/>
</dbReference>
<comment type="function">
    <text evidence="11">Part of the high-affinity ATP-driven potassium transport (or Kdp) system, which catalyzes the hydrolysis of ATP coupled with the electrogenic transport of potassium into the cytoplasm. This subunit acts as a catalytic chaperone that increases the ATP-binding affinity of the ATP-hydrolyzing subunit KdpB by the formation of a transient KdpB/KdpC/ATP ternary complex.</text>
</comment>
<evidence type="ECO:0000256" key="7">
    <source>
        <dbReference type="ARBA" id="ARBA00022958"/>
    </source>
</evidence>
<dbReference type="NCBIfam" id="TIGR00681">
    <property type="entry name" value="kdpC"/>
    <property type="match status" value="1"/>
</dbReference>
<keyword evidence="8 11" id="KW-1133">Transmembrane helix</keyword>
<dbReference type="GO" id="GO:0005886">
    <property type="term" value="C:plasma membrane"/>
    <property type="evidence" value="ECO:0007669"/>
    <property type="project" value="UniProtKB-SubCell"/>
</dbReference>
<dbReference type="EMBL" id="LJYW01000001">
    <property type="protein sequence ID" value="KPL55944.1"/>
    <property type="molecule type" value="Genomic_DNA"/>
</dbReference>
<evidence type="ECO:0000256" key="1">
    <source>
        <dbReference type="ARBA" id="ARBA00022448"/>
    </source>
</evidence>
<evidence type="ECO:0000256" key="5">
    <source>
        <dbReference type="ARBA" id="ARBA00022741"/>
    </source>
</evidence>
<evidence type="ECO:0000256" key="4">
    <source>
        <dbReference type="ARBA" id="ARBA00022692"/>
    </source>
</evidence>
<evidence type="ECO:0000256" key="2">
    <source>
        <dbReference type="ARBA" id="ARBA00022475"/>
    </source>
</evidence>
<dbReference type="InterPro" id="IPR003820">
    <property type="entry name" value="KdpC"/>
</dbReference>
<keyword evidence="10 11" id="KW-0472">Membrane</keyword>
<evidence type="ECO:0000313" key="13">
    <source>
        <dbReference type="Proteomes" id="UP000048984"/>
    </source>
</evidence>
<dbReference type="STRING" id="665126.ABB55_16335"/>
<comment type="caution">
    <text evidence="12">The sequence shown here is derived from an EMBL/GenBank/DDBJ whole genome shotgun (WGS) entry which is preliminary data.</text>
</comment>
<comment type="subunit">
    <text evidence="11">The system is composed of three essential subunits: KdpA, KdpB and KdpC.</text>
</comment>
<accession>A0A0P6VX73</accession>
<comment type="subcellular location">
    <subcellularLocation>
        <location evidence="11">Cell membrane</location>
        <topology evidence="11">Single-pass membrane protein</topology>
    </subcellularLocation>
</comment>
<evidence type="ECO:0000256" key="6">
    <source>
        <dbReference type="ARBA" id="ARBA00022840"/>
    </source>
</evidence>
<keyword evidence="7 11" id="KW-0630">Potassium</keyword>
<dbReference type="NCBIfam" id="NF001454">
    <property type="entry name" value="PRK00315.1"/>
    <property type="match status" value="1"/>
</dbReference>
<gene>
    <name evidence="11" type="primary">kdpC</name>
    <name evidence="12" type="ORF">ABB55_16335</name>
</gene>
<dbReference type="GO" id="GO:0005524">
    <property type="term" value="F:ATP binding"/>
    <property type="evidence" value="ECO:0007669"/>
    <property type="project" value="UniProtKB-UniRule"/>
</dbReference>
<evidence type="ECO:0000313" key="12">
    <source>
        <dbReference type="EMBL" id="KPL55944.1"/>
    </source>
</evidence>
<keyword evidence="2 11" id="KW-1003">Cell membrane</keyword>
<dbReference type="AlphaFoldDB" id="A0A0P6VX73"/>
<dbReference type="Pfam" id="PF02669">
    <property type="entry name" value="KdpC"/>
    <property type="match status" value="1"/>
</dbReference>
<dbReference type="PANTHER" id="PTHR30042:SF2">
    <property type="entry name" value="POTASSIUM-TRANSPORTING ATPASE KDPC SUBUNIT"/>
    <property type="match status" value="1"/>
</dbReference>
<keyword evidence="5 11" id="KW-0547">Nucleotide-binding</keyword>
<organism evidence="12 13">
    <name type="scientific">Prosthecodimorpha hirschii</name>
    <dbReference type="NCBI Taxonomy" id="665126"/>
    <lineage>
        <taxon>Bacteria</taxon>
        <taxon>Pseudomonadati</taxon>
        <taxon>Pseudomonadota</taxon>
        <taxon>Alphaproteobacteria</taxon>
        <taxon>Hyphomicrobiales</taxon>
        <taxon>Ancalomicrobiaceae</taxon>
        <taxon>Prosthecodimorpha</taxon>
    </lineage>
</organism>
<proteinExistence type="inferred from homology"/>
<evidence type="ECO:0000256" key="8">
    <source>
        <dbReference type="ARBA" id="ARBA00022989"/>
    </source>
</evidence>
<reference evidence="12 13" key="2">
    <citation type="submission" date="2015-10" db="EMBL/GenBank/DDBJ databases">
        <title>Draft Genome Sequence of Prosthecomicrobium hirschii ATCC 27832.</title>
        <authorList>
            <person name="Daniel J."/>
            <person name="Givan S.A."/>
            <person name="Brun Y.V."/>
            <person name="Brown P.J."/>
        </authorList>
    </citation>
    <scope>NUCLEOTIDE SEQUENCE [LARGE SCALE GENOMIC DNA]</scope>
    <source>
        <strain evidence="12 13">16</strain>
    </source>
</reference>
<sequence length="188" mass="19545">MMAQIRPAVVMTLLFTALTGLAYPLAVTGLAQIVAPDRANGSLERQDGTVIGSRLIGQAFASERYFHGRPSAAGTDGYDAAASSGSNLGPTSAKLIDRVRGDVDALKAAGTATPVPADGVTASASGLDPHVSPEFAHAQVDRVAAARKLEPARLRALVDSLVEGREAGLFGERRVNVLMLNRALDRLS</sequence>
<dbReference type="HAMAP" id="MF_00276">
    <property type="entry name" value="KdpC"/>
    <property type="match status" value="1"/>
</dbReference>
<protein>
    <recommendedName>
        <fullName evidence="11">Potassium-transporting ATPase KdpC subunit</fullName>
    </recommendedName>
    <alternativeName>
        <fullName evidence="11">ATP phosphohydrolase [potassium-transporting] C chain</fullName>
    </alternativeName>
    <alternativeName>
        <fullName evidence="11">Potassium-binding and translocating subunit C</fullName>
    </alternativeName>
    <alternativeName>
        <fullName evidence="11">Potassium-translocating ATPase C chain</fullName>
    </alternativeName>
</protein>
<dbReference type="Proteomes" id="UP000048984">
    <property type="component" value="Unassembled WGS sequence"/>
</dbReference>
<keyword evidence="1 11" id="KW-0813">Transport</keyword>
<comment type="similarity">
    <text evidence="11">Belongs to the KdpC family.</text>
</comment>
<dbReference type="PANTHER" id="PTHR30042">
    <property type="entry name" value="POTASSIUM-TRANSPORTING ATPASE C CHAIN"/>
    <property type="match status" value="1"/>
</dbReference>